<organism evidence="3 4">
    <name type="scientific">Glaciihabitans tibetensis</name>
    <dbReference type="NCBI Taxonomy" id="1266600"/>
    <lineage>
        <taxon>Bacteria</taxon>
        <taxon>Bacillati</taxon>
        <taxon>Actinomycetota</taxon>
        <taxon>Actinomycetes</taxon>
        <taxon>Micrococcales</taxon>
        <taxon>Microbacteriaceae</taxon>
        <taxon>Glaciihabitans</taxon>
    </lineage>
</organism>
<protein>
    <submittedName>
        <fullName evidence="3">Putative ATPase</fullName>
    </submittedName>
</protein>
<evidence type="ECO:0000313" key="4">
    <source>
        <dbReference type="Proteomes" id="UP000237983"/>
    </source>
</evidence>
<dbReference type="InterPro" id="IPR025139">
    <property type="entry name" value="DUF4062"/>
</dbReference>
<dbReference type="PANTHER" id="PTHR47691">
    <property type="entry name" value="REGULATOR-RELATED"/>
    <property type="match status" value="1"/>
</dbReference>
<dbReference type="Gene3D" id="3.40.50.300">
    <property type="entry name" value="P-loop containing nucleotide triphosphate hydrolases"/>
    <property type="match status" value="1"/>
</dbReference>
<sequence>MKPPTLRIPDMTTAPLGIRTPDQRLRVFVSSTLKELAEERKSTRSAVERLHLAPVMFELGARPHPPRELYRAYLAQSDVFVGLYWERYGWVAPGETVSGLEDEYILAPALPKLIYIKETAGEREPRLGELLNQIREDDTASFKYFSTARELAVLVEGDLATLLAERFDQSRRTETAPSSAPAPTPAPARQEARRLPVPLTELIGRQTEVEALERMIGVDGARLVTVTGPGGIGKSRLAIDVASRLSGEFAGGTYFVDLAAVHDPLLVVNAIADALGIRDAGDTPLKAKVIGALRSRKMLLLLDNFEQIIDAADTVSELLVEAPQLHLLLTSRTLLRLSAERGFEVGPLELPALSGRASLAEVIAAPAVALFVERVHSVKPDFEVTESNYIAIGKICVALDGVPLALELAAARVRLLPPAAMLARLNRRLPLLEGGPRDLPVRQQTLRRTIEWSTQLLNAQEKNLLSALGVFDGAFSLEAVEAVAAMTAEAPETMPTDILTLLGRLVDNSLVRQEDRGEHAYFSMLSTVKEYALEELQRAGTLEYLRRRHADYFVALATAASGQLLGAQQGRWVEQLGHDRDNLRSAVRYLLDKNDLRAATRFAWSLYIYWWVDGNRGEVVGWMQEVLDAGARDGAKLDGLARAIALYYTCAISFWQDPDDRVVPGLTESAELFHEEGDAAGEALALVSLALAMLVARTPDPPRAEQVMERSLKLFSDSGNLWGQAMALVTMGRVELLQQRTTEALERFRRSLALARQVSDELGEGVALNHLGWASLFLGDRDAARNAFSESLILSARLAHGEGIAYGLEGFVAVAAAGGDVDTAGALLGASECLRELNGIYNAGSFSFHSSFVEQLRGPATAQQFEAARTAGRALTSAEAVDLALRV</sequence>
<dbReference type="SUPFAM" id="SSF52540">
    <property type="entry name" value="P-loop containing nucleoside triphosphate hydrolases"/>
    <property type="match status" value="1"/>
</dbReference>
<dbReference type="InterPro" id="IPR019734">
    <property type="entry name" value="TPR_rpt"/>
</dbReference>
<evidence type="ECO:0000259" key="2">
    <source>
        <dbReference type="Pfam" id="PF13271"/>
    </source>
</evidence>
<dbReference type="Gene3D" id="1.25.40.10">
    <property type="entry name" value="Tetratricopeptide repeat domain"/>
    <property type="match status" value="1"/>
</dbReference>
<dbReference type="Pfam" id="PF13424">
    <property type="entry name" value="TPR_12"/>
    <property type="match status" value="1"/>
</dbReference>
<dbReference type="Pfam" id="PF13271">
    <property type="entry name" value="DUF4062"/>
    <property type="match status" value="1"/>
</dbReference>
<dbReference type="PRINTS" id="PR00364">
    <property type="entry name" value="DISEASERSIST"/>
</dbReference>
<evidence type="ECO:0000313" key="3">
    <source>
        <dbReference type="EMBL" id="PRY68576.1"/>
    </source>
</evidence>
<dbReference type="PANTHER" id="PTHR47691:SF3">
    <property type="entry name" value="HTH-TYPE TRANSCRIPTIONAL REGULATOR RV0890C-RELATED"/>
    <property type="match status" value="1"/>
</dbReference>
<accession>A0A2T0VEG2</accession>
<feature type="domain" description="DUF4062" evidence="2">
    <location>
        <begin position="26"/>
        <end position="107"/>
    </location>
</feature>
<dbReference type="InterPro" id="IPR011990">
    <property type="entry name" value="TPR-like_helical_dom_sf"/>
</dbReference>
<dbReference type="SMART" id="SM00028">
    <property type="entry name" value="TPR"/>
    <property type="match status" value="2"/>
</dbReference>
<evidence type="ECO:0000256" key="1">
    <source>
        <dbReference type="SAM" id="MobiDB-lite"/>
    </source>
</evidence>
<reference evidence="3 4" key="1">
    <citation type="submission" date="2018-03" db="EMBL/GenBank/DDBJ databases">
        <title>Genomic Encyclopedia of Type Strains, Phase III (KMG-III): the genomes of soil and plant-associated and newly described type strains.</title>
        <authorList>
            <person name="Whitman W."/>
        </authorList>
    </citation>
    <scope>NUCLEOTIDE SEQUENCE [LARGE SCALE GENOMIC DNA]</scope>
    <source>
        <strain evidence="3 4">CGMCC 1.12484</strain>
    </source>
</reference>
<keyword evidence="4" id="KW-1185">Reference proteome</keyword>
<gene>
    <name evidence="3" type="ORF">B0I08_104279</name>
</gene>
<dbReference type="AlphaFoldDB" id="A0A2T0VEG2"/>
<feature type="region of interest" description="Disordered" evidence="1">
    <location>
        <begin position="169"/>
        <end position="193"/>
    </location>
</feature>
<dbReference type="Proteomes" id="UP000237983">
    <property type="component" value="Unassembled WGS sequence"/>
</dbReference>
<dbReference type="EMBL" id="PVTL01000004">
    <property type="protein sequence ID" value="PRY68576.1"/>
    <property type="molecule type" value="Genomic_DNA"/>
</dbReference>
<dbReference type="SUPFAM" id="SSF48452">
    <property type="entry name" value="TPR-like"/>
    <property type="match status" value="1"/>
</dbReference>
<dbReference type="InterPro" id="IPR027417">
    <property type="entry name" value="P-loop_NTPase"/>
</dbReference>
<comment type="caution">
    <text evidence="3">The sequence shown here is derived from an EMBL/GenBank/DDBJ whole genome shotgun (WGS) entry which is preliminary data.</text>
</comment>
<name>A0A2T0VEG2_9MICO</name>
<proteinExistence type="predicted"/>